<dbReference type="AlphaFoldDB" id="A0A2W2DTH0"/>
<evidence type="ECO:0000256" key="4">
    <source>
        <dbReference type="ARBA" id="ARBA00022840"/>
    </source>
</evidence>
<dbReference type="Pfam" id="PF06723">
    <property type="entry name" value="MreB_Mbl"/>
    <property type="match status" value="1"/>
</dbReference>
<dbReference type="InterPro" id="IPR043129">
    <property type="entry name" value="ATPase_NBD"/>
</dbReference>
<dbReference type="GO" id="GO:0005524">
    <property type="term" value="F:ATP binding"/>
    <property type="evidence" value="ECO:0007669"/>
    <property type="project" value="UniProtKB-KW"/>
</dbReference>
<dbReference type="Proteomes" id="UP000248924">
    <property type="component" value="Unassembled WGS sequence"/>
</dbReference>
<dbReference type="InterPro" id="IPR056546">
    <property type="entry name" value="MreB_MamK-like"/>
</dbReference>
<evidence type="ECO:0000256" key="2">
    <source>
        <dbReference type="ARBA" id="ARBA00022490"/>
    </source>
</evidence>
<evidence type="ECO:0000256" key="1">
    <source>
        <dbReference type="ARBA" id="ARBA00004496"/>
    </source>
</evidence>
<accession>A0A2W2DTH0</accession>
<protein>
    <recommendedName>
        <fullName evidence="7">Rod shape-determining protein MreB</fullName>
    </recommendedName>
</protein>
<dbReference type="SUPFAM" id="SSF53067">
    <property type="entry name" value="Actin-like ATPase domain"/>
    <property type="match status" value="2"/>
</dbReference>
<evidence type="ECO:0000313" key="6">
    <source>
        <dbReference type="Proteomes" id="UP000248924"/>
    </source>
</evidence>
<evidence type="ECO:0008006" key="7">
    <source>
        <dbReference type="Google" id="ProtNLM"/>
    </source>
</evidence>
<keyword evidence="2" id="KW-0963">Cytoplasm</keyword>
<dbReference type="PANTHER" id="PTHR42749">
    <property type="entry name" value="CELL SHAPE-DETERMINING PROTEIN MREB"/>
    <property type="match status" value="1"/>
</dbReference>
<name>A0A2W2DTH0_9ACTN</name>
<evidence type="ECO:0000313" key="5">
    <source>
        <dbReference type="EMBL" id="PZG13873.1"/>
    </source>
</evidence>
<reference evidence="5 6" key="1">
    <citation type="submission" date="2018-01" db="EMBL/GenBank/DDBJ databases">
        <title>Draft genome sequence of Jishengella sp. NA12.</title>
        <authorList>
            <person name="Sahin N."/>
            <person name="Ay H."/>
            <person name="Saygin H."/>
        </authorList>
    </citation>
    <scope>NUCLEOTIDE SEQUENCE [LARGE SCALE GENOMIC DNA]</scope>
    <source>
        <strain evidence="5 6">NA12</strain>
    </source>
</reference>
<dbReference type="EMBL" id="POTY01000164">
    <property type="protein sequence ID" value="PZG13873.1"/>
    <property type="molecule type" value="Genomic_DNA"/>
</dbReference>
<proteinExistence type="predicted"/>
<keyword evidence="4" id="KW-0067">ATP-binding</keyword>
<evidence type="ECO:0000256" key="3">
    <source>
        <dbReference type="ARBA" id="ARBA00022741"/>
    </source>
</evidence>
<dbReference type="GO" id="GO:0005737">
    <property type="term" value="C:cytoplasm"/>
    <property type="evidence" value="ECO:0007669"/>
    <property type="project" value="UniProtKB-SubCell"/>
</dbReference>
<keyword evidence="6" id="KW-1185">Reference proteome</keyword>
<keyword evidence="3" id="KW-0547">Nucleotide-binding</keyword>
<comment type="subcellular location">
    <subcellularLocation>
        <location evidence="1">Cytoplasm</location>
    </subcellularLocation>
</comment>
<gene>
    <name evidence="5" type="ORF">C1I95_22835</name>
</gene>
<dbReference type="PANTHER" id="PTHR42749:SF1">
    <property type="entry name" value="CELL SHAPE-DETERMINING PROTEIN MREB"/>
    <property type="match status" value="1"/>
</dbReference>
<comment type="caution">
    <text evidence="5">The sequence shown here is derived from an EMBL/GenBank/DDBJ whole genome shotgun (WGS) entry which is preliminary data.</text>
</comment>
<sequence>MCGVAADAALFWEHHADLSGQSRYGRPRLRRLRRGAGPAFCLPHPGGEVVSVLAAGAYARTGVRHCLALDVGTSTVRLWSPATATVISEPAVIVPRPDGRHVVGRAALDATITRGATPLWPVRDGLVHDFFGCMHLLRMLVTGVGQLDDTAAPVLVGVPATATLRQKNMLVAVVRRAVGGRVTAVEEPLAAALACRPDPGREDVIAVDIGFGRTEVARIVDRSVAAAERVGEGNPVDQLVAIAACVRRMDVPGAGTGRRRLLITGGGAATPGVAARLAALTGRSVTIPSDPLLATLTGLRRLLTG</sequence>
<organism evidence="5 6">
    <name type="scientific">Micromonospora craterilacus</name>
    <dbReference type="NCBI Taxonomy" id="1655439"/>
    <lineage>
        <taxon>Bacteria</taxon>
        <taxon>Bacillati</taxon>
        <taxon>Actinomycetota</taxon>
        <taxon>Actinomycetes</taxon>
        <taxon>Micromonosporales</taxon>
        <taxon>Micromonosporaceae</taxon>
        <taxon>Micromonospora</taxon>
    </lineage>
</organism>
<dbReference type="Gene3D" id="3.30.420.40">
    <property type="match status" value="2"/>
</dbReference>